<evidence type="ECO:0000256" key="1">
    <source>
        <dbReference type="ARBA" id="ARBA00023157"/>
    </source>
</evidence>
<dbReference type="EMBL" id="MW922039">
    <property type="protein sequence ID" value="QXT26518.1"/>
    <property type="molecule type" value="mRNA"/>
</dbReference>
<dbReference type="Pfam" id="PF01097">
    <property type="entry name" value="Defensin_2"/>
    <property type="match status" value="1"/>
</dbReference>
<dbReference type="InterPro" id="IPR001542">
    <property type="entry name" value="Defensin_invertebrate/fungal"/>
</dbReference>
<keyword evidence="2" id="KW-0732">Signal</keyword>
<feature type="domain" description="Invertebrate defensins family profile" evidence="3">
    <location>
        <begin position="25"/>
        <end position="61"/>
    </location>
</feature>
<keyword evidence="1" id="KW-1015">Disulfide bond</keyword>
<feature type="signal peptide" evidence="2">
    <location>
        <begin position="1"/>
        <end position="23"/>
    </location>
</feature>
<dbReference type="GO" id="GO:0006952">
    <property type="term" value="P:defense response"/>
    <property type="evidence" value="ECO:0007669"/>
    <property type="project" value="InterPro"/>
</dbReference>
<proteinExistence type="evidence at transcript level"/>
<reference evidence="4" key="1">
    <citation type="submission" date="2021-04" db="EMBL/GenBank/DDBJ databases">
        <authorList>
            <person name="Yang J."/>
            <person name="Liao Z."/>
        </authorList>
    </citation>
    <scope>NUCLEOTIDE SEQUENCE</scope>
</reference>
<evidence type="ECO:0000256" key="2">
    <source>
        <dbReference type="SAM" id="SignalP"/>
    </source>
</evidence>
<dbReference type="InterPro" id="IPR036574">
    <property type="entry name" value="Scorpion_toxin-like_sf"/>
</dbReference>
<dbReference type="SUPFAM" id="SSF57095">
    <property type="entry name" value="Scorpion toxin-like"/>
    <property type="match status" value="1"/>
</dbReference>
<protein>
    <submittedName>
        <fullName evidence="4">Defensin 1</fullName>
    </submittedName>
</protein>
<name>A0A8F6T6B5_MYTCO</name>
<dbReference type="PROSITE" id="PS51378">
    <property type="entry name" value="INVERT_DEFENSINS"/>
    <property type="match status" value="1"/>
</dbReference>
<evidence type="ECO:0000313" key="4">
    <source>
        <dbReference type="EMBL" id="QXT26518.1"/>
    </source>
</evidence>
<evidence type="ECO:0000259" key="3">
    <source>
        <dbReference type="PROSITE" id="PS51378"/>
    </source>
</evidence>
<dbReference type="AlphaFoldDB" id="A0A8F6T6B5"/>
<organism evidence="4">
    <name type="scientific">Mytilus coruscus</name>
    <name type="common">Sea mussel</name>
    <dbReference type="NCBI Taxonomy" id="42192"/>
    <lineage>
        <taxon>Eukaryota</taxon>
        <taxon>Metazoa</taxon>
        <taxon>Spiralia</taxon>
        <taxon>Lophotrochozoa</taxon>
        <taxon>Mollusca</taxon>
        <taxon>Bivalvia</taxon>
        <taxon>Autobranchia</taxon>
        <taxon>Pteriomorphia</taxon>
        <taxon>Mytilida</taxon>
        <taxon>Mytiloidea</taxon>
        <taxon>Mytilidae</taxon>
        <taxon>Mytilinae</taxon>
        <taxon>Mytilus</taxon>
    </lineage>
</organism>
<feature type="chain" id="PRO_5034937129" evidence="2">
    <location>
        <begin position="24"/>
        <end position="62"/>
    </location>
</feature>
<sequence>MKPVTVVLLLALLFCVALEVADAHYKGCPFNQHRCHVYCLSHGCKGGYCGGWFRLKCKCTGC</sequence>
<accession>A0A8F6T6B5</accession>